<keyword evidence="3" id="KW-1185">Reference proteome</keyword>
<organism evidence="2 3">
    <name type="scientific">Albimonas pacifica</name>
    <dbReference type="NCBI Taxonomy" id="1114924"/>
    <lineage>
        <taxon>Bacteria</taxon>
        <taxon>Pseudomonadati</taxon>
        <taxon>Pseudomonadota</taxon>
        <taxon>Alphaproteobacteria</taxon>
        <taxon>Rhodobacterales</taxon>
        <taxon>Paracoccaceae</taxon>
        <taxon>Albimonas</taxon>
    </lineage>
</organism>
<protein>
    <recommendedName>
        <fullName evidence="1">DUF58 domain-containing protein</fullName>
    </recommendedName>
</protein>
<feature type="domain" description="DUF58" evidence="1">
    <location>
        <begin position="62"/>
        <end position="270"/>
    </location>
</feature>
<evidence type="ECO:0000259" key="1">
    <source>
        <dbReference type="Pfam" id="PF01882"/>
    </source>
</evidence>
<reference evidence="2 3" key="1">
    <citation type="submission" date="2016-10" db="EMBL/GenBank/DDBJ databases">
        <authorList>
            <person name="de Groot N.N."/>
        </authorList>
    </citation>
    <scope>NUCLEOTIDE SEQUENCE [LARGE SCALE GENOMIC DNA]</scope>
    <source>
        <strain evidence="2 3">CGMCC 1.11030</strain>
    </source>
</reference>
<dbReference type="Proteomes" id="UP000199377">
    <property type="component" value="Unassembled WGS sequence"/>
</dbReference>
<proteinExistence type="predicted"/>
<evidence type="ECO:0000313" key="2">
    <source>
        <dbReference type="EMBL" id="SFH65432.1"/>
    </source>
</evidence>
<dbReference type="PANTHER" id="PTHR33608:SF6">
    <property type="entry name" value="BLL2464 PROTEIN"/>
    <property type="match status" value="1"/>
</dbReference>
<accession>A0A1I3BT29</accession>
<gene>
    <name evidence="2" type="ORF">SAMN05216258_101324</name>
</gene>
<dbReference type="EMBL" id="FOQH01000001">
    <property type="protein sequence ID" value="SFH65432.1"/>
    <property type="molecule type" value="Genomic_DNA"/>
</dbReference>
<dbReference type="InterPro" id="IPR002881">
    <property type="entry name" value="DUF58"/>
</dbReference>
<evidence type="ECO:0000313" key="3">
    <source>
        <dbReference type="Proteomes" id="UP000199377"/>
    </source>
</evidence>
<sequence length="306" mass="33597">MSRAPQATTIPDRGSPAWLRRDAEQISGALPPLLAEAERLAASVVPGVHGRRRSGPGETFWQYRQAMPGDPATAIDWRRSGRSDVHYIREMEWEAAQTVSIWADPARSMDYVSDHAPRTKGERARLLALALGVLLIRGGERTSLLGTLAERPATGEPQLLRMAMELAKTAPEPERPDFGAPPRTALAAGGKAVFLSDFMGPREEIFPALIHAAERGVSGAYVQIVDPAEETFPFDGRLVLRSLGGTVEFETHRARGLREAYLEKLAARRADLMDTARSCGWRCLIHRTDESPRKALLWLYAAIGAS</sequence>
<name>A0A1I3BT29_9RHOB</name>
<dbReference type="PANTHER" id="PTHR33608">
    <property type="entry name" value="BLL2464 PROTEIN"/>
    <property type="match status" value="1"/>
</dbReference>
<dbReference type="AlphaFoldDB" id="A0A1I3BT29"/>
<dbReference type="Pfam" id="PF01882">
    <property type="entry name" value="DUF58"/>
    <property type="match status" value="1"/>
</dbReference>
<dbReference type="STRING" id="1114924.SAMN05216258_101324"/>
<dbReference type="RefSeq" id="WP_245779016.1">
    <property type="nucleotide sequence ID" value="NZ_FOQH01000001.1"/>
</dbReference>